<keyword evidence="2" id="KW-1185">Reference proteome</keyword>
<evidence type="ECO:0000313" key="1">
    <source>
        <dbReference type="EMBL" id="KAJ0083286.1"/>
    </source>
</evidence>
<name>A0ACC1AA40_9ROSI</name>
<evidence type="ECO:0000313" key="2">
    <source>
        <dbReference type="Proteomes" id="UP001164250"/>
    </source>
</evidence>
<sequence>MEFVNPLQFLKDKTILVTGATGFLGKVFVEKILRIQPNVKKLYLLVRAADAKSAMKRILDEVEKDLFNVLRDKLGANFKSFVLEKVVAVVGDVSEVNLGVKDSKLMEEMYKEIDLVVNSAATTDFDERYDFAFNINTMGALNIMSFAKNCIKINMVLHVSTAYVCGEGSGLIPEKPFYNGETLKCTCRLEITEEKKLIEEKLNQLPAQGAAKNELTSTMKELGIQRARFYGWPNTYVFTKAMGEMILGKYSDNLPLVIIRPSMITSTFAEPFPGWIEGLRTIDGPIAGYGKGTLKFLLANPKVICDMMPVDMVVNSMITAMTANTRQSSQMIYQVGSSMRNPIKFTNVHKFARQYFVENPLIDKAGKPIRVSKCTFFKTSASFYTYMRIRYVMPLKVLKLISVFDKKYKDVCIGHGKKIKFAMRLVDLYKPYMFFKGIFDDTNSQKLRMEVGKSGLVDAFNFDPKSIDWEDYIINTHIVGLVKYVLKG</sequence>
<comment type="caution">
    <text evidence="1">The sequence shown here is derived from an EMBL/GenBank/DDBJ whole genome shotgun (WGS) entry which is preliminary data.</text>
</comment>
<protein>
    <submittedName>
        <fullName evidence="1">Uncharacterized protein</fullName>
    </submittedName>
</protein>
<accession>A0ACC1AA40</accession>
<dbReference type="EMBL" id="CM047907">
    <property type="protein sequence ID" value="KAJ0083286.1"/>
    <property type="molecule type" value="Genomic_DNA"/>
</dbReference>
<dbReference type="Proteomes" id="UP001164250">
    <property type="component" value="Chromosome 11"/>
</dbReference>
<organism evidence="1 2">
    <name type="scientific">Pistacia atlantica</name>
    <dbReference type="NCBI Taxonomy" id="434234"/>
    <lineage>
        <taxon>Eukaryota</taxon>
        <taxon>Viridiplantae</taxon>
        <taxon>Streptophyta</taxon>
        <taxon>Embryophyta</taxon>
        <taxon>Tracheophyta</taxon>
        <taxon>Spermatophyta</taxon>
        <taxon>Magnoliopsida</taxon>
        <taxon>eudicotyledons</taxon>
        <taxon>Gunneridae</taxon>
        <taxon>Pentapetalae</taxon>
        <taxon>rosids</taxon>
        <taxon>malvids</taxon>
        <taxon>Sapindales</taxon>
        <taxon>Anacardiaceae</taxon>
        <taxon>Pistacia</taxon>
    </lineage>
</organism>
<reference evidence="2" key="1">
    <citation type="journal article" date="2023" name="G3 (Bethesda)">
        <title>Genome assembly and association tests identify interacting loci associated with vigor, precocity, and sex in interspecific pistachio rootstocks.</title>
        <authorList>
            <person name="Palmer W."/>
            <person name="Jacygrad E."/>
            <person name="Sagayaradj S."/>
            <person name="Cavanaugh K."/>
            <person name="Han R."/>
            <person name="Bertier L."/>
            <person name="Beede B."/>
            <person name="Kafkas S."/>
            <person name="Golino D."/>
            <person name="Preece J."/>
            <person name="Michelmore R."/>
        </authorList>
    </citation>
    <scope>NUCLEOTIDE SEQUENCE [LARGE SCALE GENOMIC DNA]</scope>
</reference>
<gene>
    <name evidence="1" type="ORF">Patl1_29583</name>
</gene>
<proteinExistence type="predicted"/>